<keyword evidence="2" id="KW-0645">Protease</keyword>
<dbReference type="Gene3D" id="2.40.128.90">
    <property type="entry name" value="OMPT-like"/>
    <property type="match status" value="1"/>
</dbReference>
<dbReference type="EMBL" id="FQZU01000059">
    <property type="protein sequence ID" value="SHL31896.1"/>
    <property type="molecule type" value="Genomic_DNA"/>
</dbReference>
<evidence type="ECO:0000256" key="1">
    <source>
        <dbReference type="SAM" id="SignalP"/>
    </source>
</evidence>
<dbReference type="GO" id="GO:0004190">
    <property type="term" value="F:aspartic-type endopeptidase activity"/>
    <property type="evidence" value="ECO:0007669"/>
    <property type="project" value="InterPro"/>
</dbReference>
<reference evidence="3" key="1">
    <citation type="submission" date="2016-11" db="EMBL/GenBank/DDBJ databases">
        <authorList>
            <person name="Varghese N."/>
            <person name="Submissions S."/>
        </authorList>
    </citation>
    <scope>NUCLEOTIDE SEQUENCE [LARGE SCALE GENOMIC DNA]</scope>
    <source>
        <strain evidence="3">DSM 16219</strain>
    </source>
</reference>
<gene>
    <name evidence="2" type="ORF">SAMN02745216_05010</name>
</gene>
<evidence type="ECO:0000313" key="3">
    <source>
        <dbReference type="Proteomes" id="UP000183994"/>
    </source>
</evidence>
<dbReference type="InterPro" id="IPR053724">
    <property type="entry name" value="OMP_A26_sf"/>
</dbReference>
<protein>
    <submittedName>
        <fullName evidence="2">Outer membrane protease</fullName>
    </submittedName>
</protein>
<proteinExistence type="predicted"/>
<dbReference type="SUPFAM" id="SSF69917">
    <property type="entry name" value="OMPT-like"/>
    <property type="match status" value="1"/>
</dbReference>
<dbReference type="GO" id="GO:0006508">
    <property type="term" value="P:proteolysis"/>
    <property type="evidence" value="ECO:0007669"/>
    <property type="project" value="UniProtKB-KW"/>
</dbReference>
<name>A0A1M6ZN62_9BACT</name>
<keyword evidence="3" id="KW-1185">Reference proteome</keyword>
<keyword evidence="1" id="KW-0732">Signal</keyword>
<dbReference type="Pfam" id="PF01278">
    <property type="entry name" value="Omptin"/>
    <property type="match status" value="1"/>
</dbReference>
<dbReference type="Proteomes" id="UP000183994">
    <property type="component" value="Unassembled WGS sequence"/>
</dbReference>
<organism evidence="2 3">
    <name type="scientific">Desulfatibacillum alkenivorans DSM 16219</name>
    <dbReference type="NCBI Taxonomy" id="1121393"/>
    <lineage>
        <taxon>Bacteria</taxon>
        <taxon>Pseudomonadati</taxon>
        <taxon>Thermodesulfobacteriota</taxon>
        <taxon>Desulfobacteria</taxon>
        <taxon>Desulfobacterales</taxon>
        <taxon>Desulfatibacillaceae</taxon>
        <taxon>Desulfatibacillum</taxon>
    </lineage>
</organism>
<dbReference type="AlphaFoldDB" id="A0A1M6ZN62"/>
<accession>A0A1M6ZN62</accession>
<feature type="chain" id="PRO_5012116143" evidence="1">
    <location>
        <begin position="24"/>
        <end position="325"/>
    </location>
</feature>
<dbReference type="STRING" id="1121393.SAMN02745216_05010"/>
<feature type="signal peptide" evidence="1">
    <location>
        <begin position="1"/>
        <end position="23"/>
    </location>
</feature>
<dbReference type="RefSeq" id="WP_170868468.1">
    <property type="nucleotide sequence ID" value="NZ_FQZU01000059.1"/>
</dbReference>
<dbReference type="InterPro" id="IPR020080">
    <property type="entry name" value="OM_adhesin/peptidase_omptin"/>
</dbReference>
<keyword evidence="2" id="KW-0378">Hydrolase</keyword>
<evidence type="ECO:0000313" key="2">
    <source>
        <dbReference type="EMBL" id="SHL31896.1"/>
    </source>
</evidence>
<dbReference type="InterPro" id="IPR000036">
    <property type="entry name" value="Peptidase_A26_omptin"/>
</dbReference>
<sequence>MKTIARGALCFLCVFLLAWPALAARLDVDASLGAGYVAGKNQYEIGGSVISSDGQNEYFDFPISRLEFPIDMGFFSLDGNLNITPKWGLSASLQRNFTDPGSDMKDSDWIFGGFGGNDTKDIYSTSKMDCEAWIFDINTRYRFLEAVHGQGTVTGPRPGNVYRLFAGLGYMYQSFAYDVYDLDQFYPQLPSIPHDVIPGPVLVYDLTFDIPYLMAGGEAVYGDSWFISLEGRATWFTHATDDDSHLLRDKVSSVDSDWDGTTYAGRLEVRYNFTPQWYCAFKGSLMYIRVDARSSAYLPGYAPYTIDEEIESDQAAMFLFGGYNF</sequence>
<dbReference type="GO" id="GO:0009279">
    <property type="term" value="C:cell outer membrane"/>
    <property type="evidence" value="ECO:0007669"/>
    <property type="project" value="InterPro"/>
</dbReference>